<feature type="domain" description="Signal transduction histidine kinase subgroup 3 dimerisation and phosphoacceptor" evidence="5">
    <location>
        <begin position="467"/>
        <end position="528"/>
    </location>
</feature>
<dbReference type="InterPro" id="IPR050482">
    <property type="entry name" value="Sensor_HK_TwoCompSys"/>
</dbReference>
<dbReference type="PANTHER" id="PTHR24421:SF63">
    <property type="entry name" value="SENSOR HISTIDINE KINASE DESK"/>
    <property type="match status" value="1"/>
</dbReference>
<evidence type="ECO:0000256" key="4">
    <source>
        <dbReference type="SAM" id="Phobius"/>
    </source>
</evidence>
<keyword evidence="4" id="KW-0812">Transmembrane</keyword>
<feature type="transmembrane region" description="Helical" evidence="4">
    <location>
        <begin position="324"/>
        <end position="343"/>
    </location>
</feature>
<dbReference type="RefSeq" id="WP_369203208.1">
    <property type="nucleotide sequence ID" value="NZ_JBFNXQ010000006.1"/>
</dbReference>
<feature type="transmembrane region" description="Helical" evidence="4">
    <location>
        <begin position="60"/>
        <end position="79"/>
    </location>
</feature>
<feature type="domain" description="Signal transduction histidine kinase subgroup 3 dimerisation and phosphoacceptor" evidence="5">
    <location>
        <begin position="205"/>
        <end position="265"/>
    </location>
</feature>
<evidence type="ECO:0000256" key="1">
    <source>
        <dbReference type="ARBA" id="ARBA00022679"/>
    </source>
</evidence>
<name>A0ABV3XA43_9ACTN</name>
<feature type="transmembrane region" description="Helical" evidence="4">
    <location>
        <begin position="33"/>
        <end position="54"/>
    </location>
</feature>
<keyword evidence="2 6" id="KW-0418">Kinase</keyword>
<reference evidence="6 7" key="1">
    <citation type="submission" date="2024-06" db="EMBL/GenBank/DDBJ databases">
        <title>Draft genome sequence of Geodermatophilus badlandi, a novel member of the Geodermatophilaceae isolated from badland sedimentary rocks in the Red desert, Wyoming, USA.</title>
        <authorList>
            <person name="Ben Tekaya S."/>
            <person name="Nouioui I."/>
            <person name="Flores G.M."/>
            <person name="Shaal M.N."/>
            <person name="Bredoire F."/>
            <person name="Basile F."/>
            <person name="Van Diepen L."/>
            <person name="Ward N.L."/>
        </authorList>
    </citation>
    <scope>NUCLEOTIDE SEQUENCE [LARGE SCALE GENOMIC DNA]</scope>
    <source>
        <strain evidence="6 7">WL48A</strain>
    </source>
</reference>
<dbReference type="InterPro" id="IPR036890">
    <property type="entry name" value="HATPase_C_sf"/>
</dbReference>
<dbReference type="Gene3D" id="3.30.565.10">
    <property type="entry name" value="Histidine kinase-like ATPase, C-terminal domain"/>
    <property type="match status" value="1"/>
</dbReference>
<accession>A0ABV3XA43</accession>
<dbReference type="Pfam" id="PF07730">
    <property type="entry name" value="HisKA_3"/>
    <property type="match status" value="2"/>
</dbReference>
<dbReference type="Gene3D" id="1.20.5.1930">
    <property type="match status" value="2"/>
</dbReference>
<keyword evidence="4" id="KW-0472">Membrane</keyword>
<keyword evidence="1" id="KW-0808">Transferase</keyword>
<proteinExistence type="predicted"/>
<dbReference type="EMBL" id="JBFNXQ010000006">
    <property type="protein sequence ID" value="MEX5717405.1"/>
    <property type="molecule type" value="Genomic_DNA"/>
</dbReference>
<keyword evidence="3" id="KW-0902">Two-component regulatory system</keyword>
<comment type="caution">
    <text evidence="6">The sequence shown here is derived from an EMBL/GenBank/DDBJ whole genome shotgun (WGS) entry which is preliminary data.</text>
</comment>
<dbReference type="InterPro" id="IPR011712">
    <property type="entry name" value="Sig_transdc_His_kin_sub3_dim/P"/>
</dbReference>
<dbReference type="GO" id="GO:0016301">
    <property type="term" value="F:kinase activity"/>
    <property type="evidence" value="ECO:0007669"/>
    <property type="project" value="UniProtKB-KW"/>
</dbReference>
<gene>
    <name evidence="6" type="ORF">ABQ292_03360</name>
</gene>
<organism evidence="6 7">
    <name type="scientific">Geodermatophilus maliterrae</name>
    <dbReference type="NCBI Taxonomy" id="3162531"/>
    <lineage>
        <taxon>Bacteria</taxon>
        <taxon>Bacillati</taxon>
        <taxon>Actinomycetota</taxon>
        <taxon>Actinomycetes</taxon>
        <taxon>Geodermatophilales</taxon>
        <taxon>Geodermatophilaceae</taxon>
        <taxon>Geodermatophilus</taxon>
    </lineage>
</organism>
<evidence type="ECO:0000256" key="3">
    <source>
        <dbReference type="ARBA" id="ARBA00023012"/>
    </source>
</evidence>
<protein>
    <submittedName>
        <fullName evidence="6">Histidine kinase</fullName>
    </submittedName>
</protein>
<dbReference type="CDD" id="cd16917">
    <property type="entry name" value="HATPase_UhpB-NarQ-NarX-like"/>
    <property type="match status" value="1"/>
</dbReference>
<feature type="transmembrane region" description="Helical" evidence="4">
    <location>
        <begin position="299"/>
        <end position="318"/>
    </location>
</feature>
<dbReference type="PANTHER" id="PTHR24421">
    <property type="entry name" value="NITRATE/NITRITE SENSOR PROTEIN NARX-RELATED"/>
    <property type="match status" value="1"/>
</dbReference>
<keyword evidence="7" id="KW-1185">Reference proteome</keyword>
<feature type="transmembrane region" description="Helical" evidence="4">
    <location>
        <begin position="425"/>
        <end position="443"/>
    </location>
</feature>
<evidence type="ECO:0000313" key="7">
    <source>
        <dbReference type="Proteomes" id="UP001560045"/>
    </source>
</evidence>
<feature type="transmembrane region" description="Helical" evidence="4">
    <location>
        <begin position="355"/>
        <end position="376"/>
    </location>
</feature>
<feature type="transmembrane region" description="Helical" evidence="4">
    <location>
        <begin position="91"/>
        <end position="113"/>
    </location>
</feature>
<evidence type="ECO:0000313" key="6">
    <source>
        <dbReference type="EMBL" id="MEX5717405.1"/>
    </source>
</evidence>
<evidence type="ECO:0000256" key="2">
    <source>
        <dbReference type="ARBA" id="ARBA00022777"/>
    </source>
</evidence>
<dbReference type="Proteomes" id="UP001560045">
    <property type="component" value="Unassembled WGS sequence"/>
</dbReference>
<feature type="transmembrane region" description="Helical" evidence="4">
    <location>
        <begin position="133"/>
        <end position="153"/>
    </location>
</feature>
<evidence type="ECO:0000259" key="5">
    <source>
        <dbReference type="Pfam" id="PF07730"/>
    </source>
</evidence>
<dbReference type="SUPFAM" id="SSF55874">
    <property type="entry name" value="ATPase domain of HSP90 chaperone/DNA topoisomerase II/histidine kinase"/>
    <property type="match status" value="1"/>
</dbReference>
<keyword evidence="4" id="KW-1133">Transmembrane helix</keyword>
<sequence length="659" mass="69529">MSVSFVEPVRRLRPQWSLDPGDVRLPPRRRAALVLLLVICGYGALAIVGVAFQTRSPVDAFVSAGIVVLLVALQVGYLSRPQRRPRPPWSLLALLAQAALVFLGVLAFGPVWYGFSGFLAGSALIVLPKAVGIPVFALVLAAVVAVSVSSAALTDGAGWLVSATYFLTSNTTSALAVFGLSTLARLVIAAHDARAELSRVAVARERLHIARDLHDLLGQGLSAITLQCELLVRLVGEHPDRAPRVLADVIARARRAASDARTVVGLRHDLVPGDGASHPGVPGAVAVTVDPVALRLPRILLTVVLLGFPVSAAVLIASTRHLGTALLALVVGLSIVVLVVRYLARPSALHGRAPLWALALLVVLIYAPLPVFGLGWHGMPGILGGAVLLVLPGLAGLLGLLLVVASTLVVEYVDPPPTGSTPESLLYVGIGAVVVSLIVYGLGRVGHLVAEVHGAREDLMRVAVARERLRIARDVHDLLGLSLSTVTLKCELASRLLDVDPERARLEVADALAAARRALSDVRTVIGGAQRLSLETECQLAESTLTAADVRVRLRHSGAMPDEPVNSVLATVLREGVTNVLRHSEAERCEIELRSSRGEVTLDISNDGVVPVRSQAGPPPEQGNGLRNMTHRVQAIGGELTADVNGRCYRLRARVPIAP</sequence>
<feature type="transmembrane region" description="Helical" evidence="4">
    <location>
        <begin position="382"/>
        <end position="413"/>
    </location>
</feature>